<name>A0A7S3IIV2_9SPIT</name>
<protein>
    <submittedName>
        <fullName evidence="2">Uncharacterized protein</fullName>
    </submittedName>
</protein>
<evidence type="ECO:0000313" key="2">
    <source>
        <dbReference type="EMBL" id="CAE0324727.1"/>
    </source>
</evidence>
<evidence type="ECO:0000256" key="1">
    <source>
        <dbReference type="SAM" id="MobiDB-lite"/>
    </source>
</evidence>
<reference evidence="2" key="1">
    <citation type="submission" date="2021-01" db="EMBL/GenBank/DDBJ databases">
        <authorList>
            <person name="Corre E."/>
            <person name="Pelletier E."/>
            <person name="Niang G."/>
            <person name="Scheremetjew M."/>
            <person name="Finn R."/>
            <person name="Kale V."/>
            <person name="Holt S."/>
            <person name="Cochrane G."/>
            <person name="Meng A."/>
            <person name="Brown T."/>
            <person name="Cohen L."/>
        </authorList>
    </citation>
    <scope>NUCLEOTIDE SEQUENCE</scope>
    <source>
        <strain evidence="2">S3</strain>
    </source>
</reference>
<organism evidence="2">
    <name type="scientific">Strombidium inclinatum</name>
    <dbReference type="NCBI Taxonomy" id="197538"/>
    <lineage>
        <taxon>Eukaryota</taxon>
        <taxon>Sar</taxon>
        <taxon>Alveolata</taxon>
        <taxon>Ciliophora</taxon>
        <taxon>Intramacronucleata</taxon>
        <taxon>Spirotrichea</taxon>
        <taxon>Oligotrichia</taxon>
        <taxon>Strombidiidae</taxon>
        <taxon>Strombidium</taxon>
    </lineage>
</organism>
<gene>
    <name evidence="2" type="ORF">SINC0208_LOCUS5349</name>
</gene>
<accession>A0A7S3IIV2</accession>
<dbReference type="EMBL" id="HBIH01013046">
    <property type="protein sequence ID" value="CAE0324727.1"/>
    <property type="molecule type" value="Transcribed_RNA"/>
</dbReference>
<sequence>MTYSIFNMCGLVNIARRFIERRAELTPPDQLAAPAKPAEVQPAESSPASPKRTSSSERKKAALDFLDEEIQSLNKKQKKKLDPMEQKILAGLSKKASESSGQGVQGDLEFNDLEISFDEKL</sequence>
<feature type="region of interest" description="Disordered" evidence="1">
    <location>
        <begin position="27"/>
        <end position="61"/>
    </location>
</feature>
<proteinExistence type="predicted"/>
<dbReference type="AlphaFoldDB" id="A0A7S3IIV2"/>